<accession>A0A6B4JJ89</accession>
<reference evidence="1 2" key="1">
    <citation type="submission" date="2019-04" db="EMBL/GenBank/DDBJ databases">
        <title>Genome sequencing of Clostridium botulinum Groups I-IV and Clostridium butyricum.</title>
        <authorList>
            <person name="Brunt J."/>
            <person name="Van Vliet A.H.M."/>
            <person name="Stringer S.C."/>
            <person name="Carter A.T."/>
            <person name="Peck M.W."/>
        </authorList>
    </citation>
    <scope>NUCLEOTIDE SEQUENCE [LARGE SCALE GENOMIC DNA]</scope>
    <source>
        <strain evidence="1 2">BL81</strain>
    </source>
</reference>
<dbReference type="EMBL" id="SXFB01000001">
    <property type="protein sequence ID" value="NFV24616.1"/>
    <property type="molecule type" value="Genomic_DNA"/>
</dbReference>
<evidence type="ECO:0000313" key="1">
    <source>
        <dbReference type="EMBL" id="NFV24616.1"/>
    </source>
</evidence>
<evidence type="ECO:0000313" key="2">
    <source>
        <dbReference type="Proteomes" id="UP000486903"/>
    </source>
</evidence>
<dbReference type="Pfam" id="PF05135">
    <property type="entry name" value="Phage_connect_1"/>
    <property type="match status" value="1"/>
</dbReference>
<dbReference type="CDD" id="cd08054">
    <property type="entry name" value="gp6"/>
    <property type="match status" value="1"/>
</dbReference>
<dbReference type="InterPro" id="IPR021146">
    <property type="entry name" value="Phage_gp6-like_head-tail"/>
</dbReference>
<name>A0A6B4JJ89_CLOBO</name>
<dbReference type="NCBIfam" id="TIGR01560">
    <property type="entry name" value="put_DNA_pack"/>
    <property type="match status" value="1"/>
</dbReference>
<proteinExistence type="predicted"/>
<dbReference type="Proteomes" id="UP000486903">
    <property type="component" value="Unassembled WGS sequence"/>
</dbReference>
<protein>
    <submittedName>
        <fullName evidence="1">Phage gp6-like head-tail connector protein</fullName>
    </submittedName>
</protein>
<dbReference type="Gene3D" id="1.10.3230.30">
    <property type="entry name" value="Phage gp6-like head-tail connector protein"/>
    <property type="match status" value="1"/>
</dbReference>
<dbReference type="RefSeq" id="WP_003370816.1">
    <property type="nucleotide sequence ID" value="NZ_JACBBA010000001.1"/>
</dbReference>
<organism evidence="1 2">
    <name type="scientific">Clostridium botulinum</name>
    <dbReference type="NCBI Taxonomy" id="1491"/>
    <lineage>
        <taxon>Bacteria</taxon>
        <taxon>Bacillati</taxon>
        <taxon>Bacillota</taxon>
        <taxon>Clostridia</taxon>
        <taxon>Eubacteriales</taxon>
        <taxon>Clostridiaceae</taxon>
        <taxon>Clostridium</taxon>
    </lineage>
</organism>
<dbReference type="InterPro" id="IPR006450">
    <property type="entry name" value="Phage_HK97_gp6-like"/>
</dbReference>
<comment type="caution">
    <text evidence="1">The sequence shown here is derived from an EMBL/GenBank/DDBJ whole genome shotgun (WGS) entry which is preliminary data.</text>
</comment>
<dbReference type="AlphaFoldDB" id="A0A6B4JJ89"/>
<gene>
    <name evidence="1" type="ORF">FDG31_00265</name>
</gene>
<sequence>MDLQQVKDFLKIDYEDDDYLIQLFIEISKKYITNGFSNYDENNPTHKLFLLKAVKALYDNRDSNNDPVYLSIKLQESLGDEV</sequence>